<feature type="compositionally biased region" description="Low complexity" evidence="1">
    <location>
        <begin position="701"/>
        <end position="712"/>
    </location>
</feature>
<dbReference type="SUPFAM" id="SSF53167">
    <property type="entry name" value="Purine and uridine phosphorylases"/>
    <property type="match status" value="1"/>
</dbReference>
<feature type="region of interest" description="Disordered" evidence="1">
    <location>
        <begin position="474"/>
        <end position="518"/>
    </location>
</feature>
<dbReference type="Pfam" id="PF01048">
    <property type="entry name" value="PNP_UDP_1"/>
    <property type="match status" value="1"/>
</dbReference>
<dbReference type="Gene3D" id="3.40.50.1580">
    <property type="entry name" value="Nucleoside phosphorylase domain"/>
    <property type="match status" value="1"/>
</dbReference>
<keyword evidence="2" id="KW-0472">Membrane</keyword>
<sequence>MALVAPKLRFLSRRPLCIICARPTEAVVISKHLGTGKNRIAGDQVEGINNGYTFYYGSFTLESKEELAYYVTSTLEQGIQSFTVQASIIFSVLRPQYVIHAGVCTGYNDPTGKLNLQISDVILGEAATNYEEGKLEYVNEELLLRPHYRRVIYPVGDLAAFVNAPSRPNYHYGEYISGSLVRKDASLLFEKIRMHINQHTIALDMESSTFLQLCQFFEGDQVVSLGVIKGVIDLGVPAKGSVGNTYHDALRNTAKALEEWVRHRFRAIPWVVDESDEIGASIVPAYYENFTRKVIDNMLQGWPVTDRYTPSIIIPRDEIKGLKTVLPKGNDPSFFQERQHVAKLVERHHISEVTLGGANNRRSLYYKAGYLIDWAQNMTSLKSYEDGEYQVGVFGRLLSRRQYYMDADDDGPARASVVSWEDIIEWLKDIDKEESRLHLEEETERHSIIQEVDAQNVGVTSILIPRKESLLAEPSSHVERGRGLIESGERRASTSLEEKGRESPTRFEDTDSGGESSNLLQIPQYLRDIVSAHDVKVEDGENQSFSNQLKALVEDYTMSDWNWWPLERRMKALQADQSRLIWYCSCGTRLWMEISKTEAALISSMPKVPKSELSEQSECFQRSKLSTIWLQLARNIVYSVSNLMKPRQQTTRGTVVSSATSGTTSQTTSTGQAKKSAPANSPSKRVPSPTQSPGLSPTTNQPQSSASTAGSQSSPRWILFGVQGSRPFIDLEHIKIDDYVNDSSLYRSIIEHYRKHRGKWKLLFSIWRLSFCDGVKFDRVAPNYIVGDDVDLPTDLIEYEYAPGPPNARNPLISQHHASIFLNCDSPCRWRLFHECVPDLISRKTIDRVPIKRTRFDVGNINSPESEAWGLKAKHEVSAAHVALYHLLILALPFAFWGWWQATHPADLQNASVPVTVVLGMLSLFWGTNGILTHGRHARERSA</sequence>
<organism evidence="4 5">
    <name type="scientific">Paraphoma chrysanthemicola</name>
    <dbReference type="NCBI Taxonomy" id="798071"/>
    <lineage>
        <taxon>Eukaryota</taxon>
        <taxon>Fungi</taxon>
        <taxon>Dikarya</taxon>
        <taxon>Ascomycota</taxon>
        <taxon>Pezizomycotina</taxon>
        <taxon>Dothideomycetes</taxon>
        <taxon>Pleosporomycetidae</taxon>
        <taxon>Pleosporales</taxon>
        <taxon>Pleosporineae</taxon>
        <taxon>Phaeosphaeriaceae</taxon>
        <taxon>Paraphoma</taxon>
    </lineage>
</organism>
<dbReference type="GO" id="GO:0009116">
    <property type="term" value="P:nucleoside metabolic process"/>
    <property type="evidence" value="ECO:0007669"/>
    <property type="project" value="InterPro"/>
</dbReference>
<evidence type="ECO:0000256" key="2">
    <source>
        <dbReference type="SAM" id="Phobius"/>
    </source>
</evidence>
<dbReference type="AlphaFoldDB" id="A0A8K0VTF1"/>
<dbReference type="GO" id="GO:0005829">
    <property type="term" value="C:cytosol"/>
    <property type="evidence" value="ECO:0007669"/>
    <property type="project" value="TreeGrafter"/>
</dbReference>
<dbReference type="EMBL" id="JAGMVJ010000020">
    <property type="protein sequence ID" value="KAH7075153.1"/>
    <property type="molecule type" value="Genomic_DNA"/>
</dbReference>
<feature type="transmembrane region" description="Helical" evidence="2">
    <location>
        <begin position="882"/>
        <end position="900"/>
    </location>
</feature>
<protein>
    <recommendedName>
        <fullName evidence="3">Nucleoside phosphorylase domain-containing protein</fullName>
    </recommendedName>
</protein>
<feature type="compositionally biased region" description="Polar residues" evidence="1">
    <location>
        <begin position="678"/>
        <end position="700"/>
    </location>
</feature>
<evidence type="ECO:0000313" key="4">
    <source>
        <dbReference type="EMBL" id="KAH7075153.1"/>
    </source>
</evidence>
<keyword evidence="2" id="KW-1133">Transmembrane helix</keyword>
<feature type="compositionally biased region" description="Low complexity" evidence="1">
    <location>
        <begin position="650"/>
        <end position="676"/>
    </location>
</feature>
<reference evidence="4" key="1">
    <citation type="journal article" date="2021" name="Nat. Commun.">
        <title>Genetic determinants of endophytism in the Arabidopsis root mycobiome.</title>
        <authorList>
            <person name="Mesny F."/>
            <person name="Miyauchi S."/>
            <person name="Thiergart T."/>
            <person name="Pickel B."/>
            <person name="Atanasova L."/>
            <person name="Karlsson M."/>
            <person name="Huettel B."/>
            <person name="Barry K.W."/>
            <person name="Haridas S."/>
            <person name="Chen C."/>
            <person name="Bauer D."/>
            <person name="Andreopoulos W."/>
            <person name="Pangilinan J."/>
            <person name="LaButti K."/>
            <person name="Riley R."/>
            <person name="Lipzen A."/>
            <person name="Clum A."/>
            <person name="Drula E."/>
            <person name="Henrissat B."/>
            <person name="Kohler A."/>
            <person name="Grigoriev I.V."/>
            <person name="Martin F.M."/>
            <person name="Hacquard S."/>
        </authorList>
    </citation>
    <scope>NUCLEOTIDE SEQUENCE</scope>
    <source>
        <strain evidence="4">MPI-SDFR-AT-0120</strain>
    </source>
</reference>
<dbReference type="GO" id="GO:0019284">
    <property type="term" value="P:L-methionine salvage from S-adenosylmethionine"/>
    <property type="evidence" value="ECO:0007669"/>
    <property type="project" value="TreeGrafter"/>
</dbReference>
<dbReference type="PANTHER" id="PTHR46832">
    <property type="entry name" value="5'-METHYLTHIOADENOSINE/S-ADENOSYLHOMOCYSTEINE NUCLEOSIDASE"/>
    <property type="match status" value="1"/>
</dbReference>
<feature type="compositionally biased region" description="Basic and acidic residues" evidence="1">
    <location>
        <begin position="474"/>
        <end position="509"/>
    </location>
</feature>
<evidence type="ECO:0000313" key="5">
    <source>
        <dbReference type="Proteomes" id="UP000813461"/>
    </source>
</evidence>
<dbReference type="Proteomes" id="UP000813461">
    <property type="component" value="Unassembled WGS sequence"/>
</dbReference>
<dbReference type="OrthoDB" id="4129906at2759"/>
<feature type="transmembrane region" description="Helical" evidence="2">
    <location>
        <begin position="912"/>
        <end position="932"/>
    </location>
</feature>
<dbReference type="InterPro" id="IPR000845">
    <property type="entry name" value="Nucleoside_phosphorylase_d"/>
</dbReference>
<feature type="domain" description="Nucleoside phosphorylase" evidence="3">
    <location>
        <begin position="16"/>
        <end position="259"/>
    </location>
</feature>
<gene>
    <name evidence="4" type="ORF">FB567DRAFT_632698</name>
</gene>
<evidence type="ECO:0000256" key="1">
    <source>
        <dbReference type="SAM" id="MobiDB-lite"/>
    </source>
</evidence>
<keyword evidence="2" id="KW-0812">Transmembrane</keyword>
<name>A0A8K0VTF1_9PLEO</name>
<keyword evidence="5" id="KW-1185">Reference proteome</keyword>
<dbReference type="PANTHER" id="PTHR46832:SF1">
    <property type="entry name" value="5'-METHYLTHIOADENOSINE_S-ADENOSYLHOMOCYSTEINE NUCLEOSIDASE"/>
    <property type="match status" value="1"/>
</dbReference>
<dbReference type="GO" id="GO:0008930">
    <property type="term" value="F:methylthioadenosine nucleosidase activity"/>
    <property type="evidence" value="ECO:0007669"/>
    <property type="project" value="TreeGrafter"/>
</dbReference>
<comment type="caution">
    <text evidence="4">The sequence shown here is derived from an EMBL/GenBank/DDBJ whole genome shotgun (WGS) entry which is preliminary data.</text>
</comment>
<proteinExistence type="predicted"/>
<accession>A0A8K0VTF1</accession>
<feature type="region of interest" description="Disordered" evidence="1">
    <location>
        <begin position="649"/>
        <end position="712"/>
    </location>
</feature>
<dbReference type="InterPro" id="IPR035994">
    <property type="entry name" value="Nucleoside_phosphorylase_sf"/>
</dbReference>
<dbReference type="GO" id="GO:0008782">
    <property type="term" value="F:adenosylhomocysteine nucleosidase activity"/>
    <property type="evidence" value="ECO:0007669"/>
    <property type="project" value="TreeGrafter"/>
</dbReference>
<evidence type="ECO:0000259" key="3">
    <source>
        <dbReference type="Pfam" id="PF01048"/>
    </source>
</evidence>